<organism evidence="2 3">
    <name type="scientific">Tamaricihabitans halophyticus</name>
    <dbReference type="NCBI Taxonomy" id="1262583"/>
    <lineage>
        <taxon>Bacteria</taxon>
        <taxon>Bacillati</taxon>
        <taxon>Actinomycetota</taxon>
        <taxon>Actinomycetes</taxon>
        <taxon>Pseudonocardiales</taxon>
        <taxon>Pseudonocardiaceae</taxon>
        <taxon>Tamaricihabitans</taxon>
    </lineage>
</organism>
<protein>
    <submittedName>
        <fullName evidence="2">Uncharacterized protein</fullName>
    </submittedName>
</protein>
<keyword evidence="1" id="KW-0812">Transmembrane</keyword>
<sequence>MRTLNPLRLAQRWVDWFEARGGYVPGEDNRALRAGREFGWLIAAWLISVGLFIVFFALAT</sequence>
<evidence type="ECO:0000256" key="1">
    <source>
        <dbReference type="SAM" id="Phobius"/>
    </source>
</evidence>
<dbReference type="AlphaFoldDB" id="A0A4V6NR62"/>
<proteinExistence type="predicted"/>
<dbReference type="RefSeq" id="WP_132879457.1">
    <property type="nucleotide sequence ID" value="NZ_SLXQ01000013.1"/>
</dbReference>
<keyword evidence="1" id="KW-1133">Transmembrane helix</keyword>
<dbReference type="OrthoDB" id="3633953at2"/>
<keyword evidence="3" id="KW-1185">Reference proteome</keyword>
<dbReference type="EMBL" id="SLXQ01000013">
    <property type="protein sequence ID" value="TCP46766.1"/>
    <property type="molecule type" value="Genomic_DNA"/>
</dbReference>
<comment type="caution">
    <text evidence="2">The sequence shown here is derived from an EMBL/GenBank/DDBJ whole genome shotgun (WGS) entry which is preliminary data.</text>
</comment>
<evidence type="ECO:0000313" key="3">
    <source>
        <dbReference type="Proteomes" id="UP000294911"/>
    </source>
</evidence>
<dbReference type="Proteomes" id="UP000294911">
    <property type="component" value="Unassembled WGS sequence"/>
</dbReference>
<feature type="transmembrane region" description="Helical" evidence="1">
    <location>
        <begin position="38"/>
        <end position="59"/>
    </location>
</feature>
<name>A0A4V6NR62_9PSEU</name>
<gene>
    <name evidence="2" type="ORF">EV191_11342</name>
</gene>
<evidence type="ECO:0000313" key="2">
    <source>
        <dbReference type="EMBL" id="TCP46766.1"/>
    </source>
</evidence>
<accession>A0A4V6NR62</accession>
<reference evidence="2 3" key="1">
    <citation type="submission" date="2019-03" db="EMBL/GenBank/DDBJ databases">
        <title>Genomic Encyclopedia of Type Strains, Phase IV (KMG-IV): sequencing the most valuable type-strain genomes for metagenomic binning, comparative biology and taxonomic classification.</title>
        <authorList>
            <person name="Goeker M."/>
        </authorList>
    </citation>
    <scope>NUCLEOTIDE SEQUENCE [LARGE SCALE GENOMIC DNA]</scope>
    <source>
        <strain evidence="2 3">DSM 45765</strain>
    </source>
</reference>
<keyword evidence="1" id="KW-0472">Membrane</keyword>